<organism evidence="1 2">
    <name type="scientific">Streptomyces heilongjiangensis</name>
    <dbReference type="NCBI Taxonomy" id="945052"/>
    <lineage>
        <taxon>Bacteria</taxon>
        <taxon>Bacillati</taxon>
        <taxon>Actinomycetota</taxon>
        <taxon>Actinomycetes</taxon>
        <taxon>Kitasatosporales</taxon>
        <taxon>Streptomycetaceae</taxon>
        <taxon>Streptomyces</taxon>
    </lineage>
</organism>
<dbReference type="Proteomes" id="UP001596112">
    <property type="component" value="Unassembled WGS sequence"/>
</dbReference>
<reference evidence="2" key="1">
    <citation type="journal article" date="2019" name="Int. J. Syst. Evol. Microbiol.">
        <title>The Global Catalogue of Microorganisms (GCM) 10K type strain sequencing project: providing services to taxonomists for standard genome sequencing and annotation.</title>
        <authorList>
            <consortium name="The Broad Institute Genomics Platform"/>
            <consortium name="The Broad Institute Genome Sequencing Center for Infectious Disease"/>
            <person name="Wu L."/>
            <person name="Ma J."/>
        </authorList>
    </citation>
    <scope>NUCLEOTIDE SEQUENCE [LARGE SCALE GENOMIC DNA]</scope>
    <source>
        <strain evidence="2">JCM 9918</strain>
    </source>
</reference>
<accession>A0ABW1BHI6</accession>
<proteinExistence type="predicted"/>
<gene>
    <name evidence="1" type="ORF">ACFQGO_34915</name>
</gene>
<evidence type="ECO:0000313" key="2">
    <source>
        <dbReference type="Proteomes" id="UP001596112"/>
    </source>
</evidence>
<evidence type="ECO:0000313" key="1">
    <source>
        <dbReference type="EMBL" id="MFC5812641.1"/>
    </source>
</evidence>
<name>A0ABW1BHI6_9ACTN</name>
<dbReference type="EMBL" id="JBHSNZ010000038">
    <property type="protein sequence ID" value="MFC5812641.1"/>
    <property type="molecule type" value="Genomic_DNA"/>
</dbReference>
<protein>
    <submittedName>
        <fullName evidence="1">Uncharacterized protein</fullName>
    </submittedName>
</protein>
<dbReference type="RefSeq" id="WP_272172163.1">
    <property type="nucleotide sequence ID" value="NZ_JAQOSL010000046.1"/>
</dbReference>
<sequence>MTTLLHVTLTPDQRSLLTAIAQPWIETGEWPLWANVQHEFDMRGQDSDAVFHSLPRMGNEAPFASGYGYTAPMRAPIDPGHRVRLTVAGASRLPKGRMAVGEPFMRTLRHMIDLYTSRPILTDKVPTVILRSGELAAALPDLQPWFVKALPDLLSYEPAISTGGAHLGDGSWEREVTRSVLQFRGMHTVEEYIEKTCEIVAANATQYAPTVVEEVAVAEPSRGAYVDVDLMAELETVAATTRWKVHKLIALCQGLNDAYVAGNPYACAAMIRSILDHIPPVFGHTDFKHVASQHVFTMKRNDKTHAQKLAAFKDIADDVMHRPIGHTVPRISMDDIPEPIRLNAVLNEMVVMLPKTAPPTT</sequence>
<comment type="caution">
    <text evidence="1">The sequence shown here is derived from an EMBL/GenBank/DDBJ whole genome shotgun (WGS) entry which is preliminary data.</text>
</comment>
<keyword evidence="2" id="KW-1185">Reference proteome</keyword>